<dbReference type="InParanoid" id="A0A066VQF9"/>
<dbReference type="PIRSF" id="PIRSF004681">
    <property type="entry name" value="UCP004681"/>
    <property type="match status" value="1"/>
</dbReference>
<dbReference type="InterPro" id="IPR035917">
    <property type="entry name" value="YjbQ-like_sf"/>
</dbReference>
<accession>A0A066VQF9</accession>
<dbReference type="Gene3D" id="2.60.120.460">
    <property type="entry name" value="YjbQ-like"/>
    <property type="match status" value="1"/>
</dbReference>
<evidence type="ECO:0000313" key="2">
    <source>
        <dbReference type="EMBL" id="KDN43967.1"/>
    </source>
</evidence>
<proteinExistence type="inferred from homology"/>
<dbReference type="SUPFAM" id="SSF111038">
    <property type="entry name" value="YjbQ-like"/>
    <property type="match status" value="1"/>
</dbReference>
<dbReference type="RefSeq" id="XP_013242588.1">
    <property type="nucleotide sequence ID" value="XM_013387134.1"/>
</dbReference>
<protein>
    <submittedName>
        <fullName evidence="2">Uncharacterized protein</fullName>
    </submittedName>
</protein>
<dbReference type="HOGENOM" id="CLU_096980_0_2_1"/>
<comment type="caution">
    <text evidence="2">The sequence shown here is derived from an EMBL/GenBank/DDBJ whole genome shotgun (WGS) entry which is preliminary data.</text>
</comment>
<dbReference type="OMA" id="TWQGIFF"/>
<keyword evidence="3" id="KW-1185">Reference proteome</keyword>
<evidence type="ECO:0000313" key="3">
    <source>
        <dbReference type="Proteomes" id="UP000027361"/>
    </source>
</evidence>
<dbReference type="PANTHER" id="PTHR30615:SF8">
    <property type="entry name" value="UPF0047 PROTEIN C4A8.02C"/>
    <property type="match status" value="1"/>
</dbReference>
<dbReference type="Proteomes" id="UP000027361">
    <property type="component" value="Unassembled WGS sequence"/>
</dbReference>
<dbReference type="AlphaFoldDB" id="A0A066VQF9"/>
<dbReference type="STRING" id="1037660.A0A066VQF9"/>
<dbReference type="FunCoup" id="A0A066VQF9">
    <property type="interactions" value="85"/>
</dbReference>
<dbReference type="NCBIfam" id="TIGR00149">
    <property type="entry name" value="TIGR00149_YjbQ"/>
    <property type="match status" value="1"/>
</dbReference>
<reference evidence="2 3" key="1">
    <citation type="submission" date="2014-05" db="EMBL/GenBank/DDBJ databases">
        <title>Draft genome sequence of a rare smut relative, Tilletiaria anomala UBC 951.</title>
        <authorList>
            <consortium name="DOE Joint Genome Institute"/>
            <person name="Toome M."/>
            <person name="Kuo A."/>
            <person name="Henrissat B."/>
            <person name="Lipzen A."/>
            <person name="Tritt A."/>
            <person name="Yoshinaga Y."/>
            <person name="Zane M."/>
            <person name="Barry K."/>
            <person name="Grigoriev I.V."/>
            <person name="Spatafora J.W."/>
            <person name="Aimea M.C."/>
        </authorList>
    </citation>
    <scope>NUCLEOTIDE SEQUENCE [LARGE SCALE GENOMIC DNA]</scope>
    <source>
        <strain evidence="2 3">UBC 951</strain>
    </source>
</reference>
<dbReference type="InterPro" id="IPR001602">
    <property type="entry name" value="UPF0047_YjbQ-like"/>
</dbReference>
<gene>
    <name evidence="2" type="ORF">K437DRAFT_278701</name>
</gene>
<dbReference type="OrthoDB" id="10255963at2759"/>
<dbReference type="PANTHER" id="PTHR30615">
    <property type="entry name" value="UNCHARACTERIZED PROTEIN YJBQ-RELATED"/>
    <property type="match status" value="1"/>
</dbReference>
<name>A0A066VQF9_TILAU</name>
<comment type="similarity">
    <text evidence="1">Belongs to the UPF0047 family.</text>
</comment>
<dbReference type="EMBL" id="JMSN01000056">
    <property type="protein sequence ID" value="KDN43967.1"/>
    <property type="molecule type" value="Genomic_DNA"/>
</dbReference>
<dbReference type="Pfam" id="PF01894">
    <property type="entry name" value="YjbQ"/>
    <property type="match status" value="1"/>
</dbReference>
<dbReference type="GeneID" id="25266861"/>
<sequence length="140" mass="15669">MPWQKEFTLSSRGKGCHLVTSEVEREIAEGLRGCKIGILTLFIKHTSAALTLNENYDPTVRTDMNMAMDHIVPDQGAIKWEHTDEGADDSSSHLKTALFGTTVMVPITDGRLNVGTWQGVYLCEWRKMKHSRKVVATILP</sequence>
<evidence type="ECO:0000256" key="1">
    <source>
        <dbReference type="ARBA" id="ARBA00005534"/>
    </source>
</evidence>
<organism evidence="2 3">
    <name type="scientific">Tilletiaria anomala (strain ATCC 24038 / CBS 436.72 / UBC 951)</name>
    <dbReference type="NCBI Taxonomy" id="1037660"/>
    <lineage>
        <taxon>Eukaryota</taxon>
        <taxon>Fungi</taxon>
        <taxon>Dikarya</taxon>
        <taxon>Basidiomycota</taxon>
        <taxon>Ustilaginomycotina</taxon>
        <taxon>Exobasidiomycetes</taxon>
        <taxon>Georgefischeriales</taxon>
        <taxon>Tilletiariaceae</taxon>
        <taxon>Tilletiaria</taxon>
    </lineage>
</organism>